<keyword evidence="4" id="KW-1185">Reference proteome</keyword>
<protein>
    <recommendedName>
        <fullName evidence="2">Subtilisin inhibitor domain-containing protein</fullName>
    </recommendedName>
</protein>
<dbReference type="InterPro" id="IPR023549">
    <property type="entry name" value="Subtilisin_inhibitor"/>
</dbReference>
<dbReference type="InParanoid" id="A0A168QS75"/>
<evidence type="ECO:0000313" key="3">
    <source>
        <dbReference type="EMBL" id="SAM05437.1"/>
    </source>
</evidence>
<dbReference type="AlphaFoldDB" id="A0A168QS75"/>
<gene>
    <name evidence="3" type="primary">ABSGL_11312.1 scaffold 12295</name>
</gene>
<feature type="domain" description="Subtilisin inhibitor" evidence="2">
    <location>
        <begin position="57"/>
        <end position="133"/>
    </location>
</feature>
<dbReference type="Pfam" id="PF00720">
    <property type="entry name" value="SSI"/>
    <property type="match status" value="1"/>
</dbReference>
<dbReference type="SUPFAM" id="SSF55399">
    <property type="entry name" value="Subtilisin inhibitor"/>
    <property type="match status" value="1"/>
</dbReference>
<evidence type="ECO:0000313" key="4">
    <source>
        <dbReference type="Proteomes" id="UP000078561"/>
    </source>
</evidence>
<keyword evidence="1" id="KW-0732">Signal</keyword>
<dbReference type="Proteomes" id="UP000078561">
    <property type="component" value="Unassembled WGS sequence"/>
</dbReference>
<evidence type="ECO:0000256" key="1">
    <source>
        <dbReference type="SAM" id="SignalP"/>
    </source>
</evidence>
<evidence type="ECO:0000259" key="2">
    <source>
        <dbReference type="Pfam" id="PF00720"/>
    </source>
</evidence>
<name>A0A168QS75_ABSGL</name>
<dbReference type="Gene3D" id="3.30.350.10">
    <property type="entry name" value="Subtilisin inhibitor-like"/>
    <property type="match status" value="1"/>
</dbReference>
<feature type="chain" id="PRO_5007899946" description="Subtilisin inhibitor domain-containing protein" evidence="1">
    <location>
        <begin position="29"/>
        <end position="159"/>
    </location>
</feature>
<feature type="signal peptide" evidence="1">
    <location>
        <begin position="1"/>
        <end position="28"/>
    </location>
</feature>
<dbReference type="GO" id="GO:0004867">
    <property type="term" value="F:serine-type endopeptidase inhibitor activity"/>
    <property type="evidence" value="ECO:0007669"/>
    <property type="project" value="InterPro"/>
</dbReference>
<organism evidence="3">
    <name type="scientific">Absidia glauca</name>
    <name type="common">Pin mould</name>
    <dbReference type="NCBI Taxonomy" id="4829"/>
    <lineage>
        <taxon>Eukaryota</taxon>
        <taxon>Fungi</taxon>
        <taxon>Fungi incertae sedis</taxon>
        <taxon>Mucoromycota</taxon>
        <taxon>Mucoromycotina</taxon>
        <taxon>Mucoromycetes</taxon>
        <taxon>Mucorales</taxon>
        <taxon>Cunninghamellaceae</taxon>
        <taxon>Absidia</taxon>
    </lineage>
</organism>
<dbReference type="OrthoDB" id="10551795at2759"/>
<dbReference type="EMBL" id="LT554468">
    <property type="protein sequence ID" value="SAM05437.1"/>
    <property type="molecule type" value="Genomic_DNA"/>
</dbReference>
<accession>A0A168QS75</accession>
<dbReference type="InterPro" id="IPR036819">
    <property type="entry name" value="Subtilisin_inhibitor-like_sf"/>
</dbReference>
<sequence>MYKHNRSTGIWLILSVVVISMMILCVQCADTEDPASQPGDNDPNIVLPKSITFNITETYQEKEMSKILVCSEEPHGDHPKPKEACEELKDLILHGEGEEPPMCPCPKIYDPVHVNVNIYYEDYAINYPADFDNTCIFHCETKPLEQFFDIGLVPDNTSK</sequence>
<reference evidence="3" key="1">
    <citation type="submission" date="2016-04" db="EMBL/GenBank/DDBJ databases">
        <authorList>
            <person name="Evans L.H."/>
            <person name="Alamgir A."/>
            <person name="Owens N."/>
            <person name="Weber N.D."/>
            <person name="Virtaneva K."/>
            <person name="Barbian K."/>
            <person name="Babar A."/>
            <person name="Rosenke K."/>
        </authorList>
    </citation>
    <scope>NUCLEOTIDE SEQUENCE [LARGE SCALE GENOMIC DNA]</scope>
    <source>
        <strain evidence="3">CBS 101.48</strain>
    </source>
</reference>
<proteinExistence type="predicted"/>